<proteinExistence type="predicted"/>
<evidence type="ECO:0008006" key="3">
    <source>
        <dbReference type="Google" id="ProtNLM"/>
    </source>
</evidence>
<feature type="non-terminal residue" evidence="1">
    <location>
        <position position="1"/>
    </location>
</feature>
<dbReference type="Proteomes" id="UP001279012">
    <property type="component" value="Unassembled WGS sequence"/>
</dbReference>
<gene>
    <name evidence="1" type="ORF">SJ059_30305</name>
</gene>
<organism evidence="1 2">
    <name type="scientific">Klebsiella aerogenes</name>
    <name type="common">Enterobacter aerogenes</name>
    <dbReference type="NCBI Taxonomy" id="548"/>
    <lineage>
        <taxon>Bacteria</taxon>
        <taxon>Pseudomonadati</taxon>
        <taxon>Pseudomonadota</taxon>
        <taxon>Gammaproteobacteria</taxon>
        <taxon>Enterobacterales</taxon>
        <taxon>Enterobacteriaceae</taxon>
        <taxon>Klebsiella/Raoultella group</taxon>
        <taxon>Klebsiella</taxon>
    </lineage>
</organism>
<evidence type="ECO:0000313" key="2">
    <source>
        <dbReference type="Proteomes" id="UP001279012"/>
    </source>
</evidence>
<evidence type="ECO:0000313" key="1">
    <source>
        <dbReference type="EMBL" id="MDX7018721.1"/>
    </source>
</evidence>
<accession>A0AAW9ECJ5</accession>
<dbReference type="EMBL" id="JAWZZT010001241">
    <property type="protein sequence ID" value="MDX7018721.1"/>
    <property type="molecule type" value="Genomic_DNA"/>
</dbReference>
<sequence>PEDIAGSKEVWAAGGEVKVLNFEDGISTTNIINAIKKK</sequence>
<dbReference type="AlphaFoldDB" id="A0AAW9ECJ5"/>
<comment type="caution">
    <text evidence="1">The sequence shown here is derived from an EMBL/GenBank/DDBJ whole genome shotgun (WGS) entry which is preliminary data.</text>
</comment>
<name>A0AAW9ECJ5_KLEAE</name>
<protein>
    <recommendedName>
        <fullName evidence="3">D-glycero-beta-D-manno-heptose 1-phosphate adenylyltransferase</fullName>
    </recommendedName>
</protein>
<reference evidence="1" key="1">
    <citation type="submission" date="2023-11" db="EMBL/GenBank/DDBJ databases">
        <title>Detection of rare carbapenemases in Enterobacterales - comparison of two colorimetric and two CIM-based carbapenemase assays.</title>
        <authorList>
            <person name="Schaffarczyk L."/>
            <person name="Noster J."/>
            <person name="Stelzer Y."/>
            <person name="Sattler J."/>
            <person name="Gatermann S."/>
            <person name="Hamprecht A."/>
        </authorList>
    </citation>
    <scope>NUCLEOTIDE SEQUENCE</scope>
    <source>
        <strain evidence="1">CIM-Cont-037</strain>
    </source>
</reference>